<dbReference type="RefSeq" id="WP_125095184.1">
    <property type="nucleotide sequence ID" value="NZ_RRUE01000001.1"/>
</dbReference>
<organism evidence="9 10">
    <name type="scientific">Lautropia dentalis</name>
    <dbReference type="NCBI Taxonomy" id="2490857"/>
    <lineage>
        <taxon>Bacteria</taxon>
        <taxon>Pseudomonadati</taxon>
        <taxon>Pseudomonadota</taxon>
        <taxon>Betaproteobacteria</taxon>
        <taxon>Burkholderiales</taxon>
        <taxon>Burkholderiaceae</taxon>
        <taxon>Lautropia</taxon>
    </lineage>
</organism>
<dbReference type="InterPro" id="IPR045054">
    <property type="entry name" value="P4HA-like"/>
</dbReference>
<comment type="caution">
    <text evidence="9">The sequence shown here is derived from an EMBL/GenBank/DDBJ whole genome shotgun (WGS) entry which is preliminary data.</text>
</comment>
<keyword evidence="6" id="KW-0408">Iron</keyword>
<evidence type="ECO:0000256" key="6">
    <source>
        <dbReference type="ARBA" id="ARBA00023004"/>
    </source>
</evidence>
<feature type="compositionally biased region" description="Polar residues" evidence="7">
    <location>
        <begin position="1"/>
        <end position="12"/>
    </location>
</feature>
<dbReference type="PANTHER" id="PTHR10869">
    <property type="entry name" value="PROLYL 4-HYDROXYLASE ALPHA SUBUNIT"/>
    <property type="match status" value="1"/>
</dbReference>
<feature type="region of interest" description="Disordered" evidence="7">
    <location>
        <begin position="1"/>
        <end position="22"/>
    </location>
</feature>
<evidence type="ECO:0000256" key="1">
    <source>
        <dbReference type="ARBA" id="ARBA00001961"/>
    </source>
</evidence>
<dbReference type="AlphaFoldDB" id="A0A426FSS7"/>
<protein>
    <submittedName>
        <fullName evidence="9">2-oxoglutarate-dependent dioxygenase</fullName>
    </submittedName>
</protein>
<dbReference type="InterPro" id="IPR006620">
    <property type="entry name" value="Pro_4_hyd_alph"/>
</dbReference>
<dbReference type="Proteomes" id="UP000270261">
    <property type="component" value="Unassembled WGS sequence"/>
</dbReference>
<evidence type="ECO:0000313" key="10">
    <source>
        <dbReference type="Proteomes" id="UP000270261"/>
    </source>
</evidence>
<evidence type="ECO:0000256" key="4">
    <source>
        <dbReference type="ARBA" id="ARBA00022964"/>
    </source>
</evidence>
<sequence length="316" mass="34825">MSEKTTPSQTGPGQDATAASAHGHVHLPDSWQDWITTNVLRGCAPDDMVKIMVDNAFDPVFARHAVSIIGGIGSRLQGMPEGERKAALAQAGGTRYAASPIRLCSLLPRFTVADREVELEAVMTGPNIAIIRNFLSDEECDEIIRLSRGKMRASQVVDRESGGSYQSSVRKSEGSHFERGENDLVRRIEARIEALVGIPVNRGEPLQILHYGPGGEYKAHQDFFEPRDAGTAKLTQIGGQRIGTLVMYLNDVPEGGETAFPDIGFSAKPHKGSVVYFEYMNVAGELDYRCLHAGMPVIRGDKWIMTKWLRERPYEQ</sequence>
<accession>A0A426FSS7</accession>
<keyword evidence="5" id="KW-0560">Oxidoreductase</keyword>
<evidence type="ECO:0000259" key="8">
    <source>
        <dbReference type="PROSITE" id="PS51471"/>
    </source>
</evidence>
<name>A0A426FSS7_9BURK</name>
<dbReference type="GO" id="GO:0005506">
    <property type="term" value="F:iron ion binding"/>
    <property type="evidence" value="ECO:0007669"/>
    <property type="project" value="InterPro"/>
</dbReference>
<dbReference type="Pfam" id="PF13640">
    <property type="entry name" value="2OG-FeII_Oxy_3"/>
    <property type="match status" value="1"/>
</dbReference>
<feature type="domain" description="Fe2OG dioxygenase" evidence="8">
    <location>
        <begin position="202"/>
        <end position="311"/>
    </location>
</feature>
<keyword evidence="3" id="KW-0847">Vitamin C</keyword>
<dbReference type="PROSITE" id="PS51471">
    <property type="entry name" value="FE2OG_OXY"/>
    <property type="match status" value="1"/>
</dbReference>
<evidence type="ECO:0000256" key="5">
    <source>
        <dbReference type="ARBA" id="ARBA00023002"/>
    </source>
</evidence>
<evidence type="ECO:0000256" key="7">
    <source>
        <dbReference type="SAM" id="MobiDB-lite"/>
    </source>
</evidence>
<keyword evidence="4 9" id="KW-0223">Dioxygenase</keyword>
<dbReference type="InterPro" id="IPR044862">
    <property type="entry name" value="Pro_4_hyd_alph_FE2OG_OXY"/>
</dbReference>
<comment type="cofactor">
    <cofactor evidence="1">
        <name>L-ascorbate</name>
        <dbReference type="ChEBI" id="CHEBI:38290"/>
    </cofactor>
</comment>
<dbReference type="GO" id="GO:0004656">
    <property type="term" value="F:procollagen-proline 4-dioxygenase activity"/>
    <property type="evidence" value="ECO:0007669"/>
    <property type="project" value="TreeGrafter"/>
</dbReference>
<reference evidence="9 10" key="1">
    <citation type="submission" date="2018-11" db="EMBL/GenBank/DDBJ databases">
        <title>Genome sequencing of Lautropia sp. KCOM 2505 (= ChDC F240).</title>
        <authorList>
            <person name="Kook J.-K."/>
            <person name="Park S.-N."/>
            <person name="Lim Y.K."/>
        </authorList>
    </citation>
    <scope>NUCLEOTIDE SEQUENCE [LARGE SCALE GENOMIC DNA]</scope>
    <source>
        <strain evidence="9 10">KCOM 2505</strain>
    </source>
</reference>
<dbReference type="GO" id="GO:0031418">
    <property type="term" value="F:L-ascorbic acid binding"/>
    <property type="evidence" value="ECO:0007669"/>
    <property type="project" value="UniProtKB-KW"/>
</dbReference>
<dbReference type="PANTHER" id="PTHR10869:SF246">
    <property type="entry name" value="TRANSMEMBRANE PROLYL 4-HYDROXYLASE"/>
    <property type="match status" value="1"/>
</dbReference>
<dbReference type="EMBL" id="RRUE01000001">
    <property type="protein sequence ID" value="RRN45756.1"/>
    <property type="molecule type" value="Genomic_DNA"/>
</dbReference>
<gene>
    <name evidence="9" type="ORF">EHV23_06320</name>
</gene>
<proteinExistence type="predicted"/>
<evidence type="ECO:0000256" key="3">
    <source>
        <dbReference type="ARBA" id="ARBA00022896"/>
    </source>
</evidence>
<keyword evidence="10" id="KW-1185">Reference proteome</keyword>
<dbReference type="SMART" id="SM00702">
    <property type="entry name" value="P4Hc"/>
    <property type="match status" value="1"/>
</dbReference>
<evidence type="ECO:0000256" key="2">
    <source>
        <dbReference type="ARBA" id="ARBA00022723"/>
    </source>
</evidence>
<keyword evidence="2" id="KW-0479">Metal-binding</keyword>
<dbReference type="Gene3D" id="2.60.120.620">
    <property type="entry name" value="q2cbj1_9rhob like domain"/>
    <property type="match status" value="1"/>
</dbReference>
<dbReference type="OrthoDB" id="269774at2"/>
<dbReference type="InterPro" id="IPR005123">
    <property type="entry name" value="Oxoglu/Fe-dep_dioxygenase_dom"/>
</dbReference>
<evidence type="ECO:0000313" key="9">
    <source>
        <dbReference type="EMBL" id="RRN45756.1"/>
    </source>
</evidence>